<dbReference type="Proteomes" id="UP000017127">
    <property type="component" value="Unassembled WGS sequence"/>
</dbReference>
<feature type="non-terminal residue" evidence="1">
    <location>
        <position position="1"/>
    </location>
</feature>
<sequence length="229" mass="25430">TLSGLGVLNIAPAQAATFRLSWTGQVLGYQAEGLFSYNETQVDESGIVRRDDLESFNIAFYDPEENLIQEFIDNHLTYSGFNFNFDTQTGKILQEGFSDEPNGIDIGEYNPIFEEEENRVAARFDEEGNLVSANGLNFWSAAPAPEGTAIPHVHLTDFGNDFPDLPIGFGRHLDVAFFTRTTAQLLNDPTAGDEFGQRMIATKVPEADSIFGLGIVSLIWYFTRKKTVN</sequence>
<protein>
    <submittedName>
        <fullName evidence="1">Uncharacterized protein</fullName>
    </submittedName>
</protein>
<proteinExistence type="predicted"/>
<name>U7QA34_9CYAN</name>
<evidence type="ECO:0000313" key="2">
    <source>
        <dbReference type="Proteomes" id="UP000017127"/>
    </source>
</evidence>
<evidence type="ECO:0000313" key="1">
    <source>
        <dbReference type="EMBL" id="ERT03631.1"/>
    </source>
</evidence>
<dbReference type="AlphaFoldDB" id="U7QA34"/>
<dbReference type="OrthoDB" id="458897at2"/>
<reference evidence="1 2" key="1">
    <citation type="journal article" date="2013" name="Front. Microbiol.">
        <title>Comparative genomic analyses of the cyanobacterium, Lyngbya aestuarii BL J, a powerful hydrogen producer.</title>
        <authorList>
            <person name="Kothari A."/>
            <person name="Vaughn M."/>
            <person name="Garcia-Pichel F."/>
        </authorList>
    </citation>
    <scope>NUCLEOTIDE SEQUENCE [LARGE SCALE GENOMIC DNA]</scope>
    <source>
        <strain evidence="1 2">BL J</strain>
    </source>
</reference>
<comment type="caution">
    <text evidence="1">The sequence shown here is derived from an EMBL/GenBank/DDBJ whole genome shotgun (WGS) entry which is preliminary data.</text>
</comment>
<accession>U7QA34</accession>
<dbReference type="EMBL" id="AUZM01000309">
    <property type="protein sequence ID" value="ERT03631.1"/>
    <property type="molecule type" value="Genomic_DNA"/>
</dbReference>
<keyword evidence="2" id="KW-1185">Reference proteome</keyword>
<gene>
    <name evidence="1" type="ORF">M595_6431</name>
</gene>
<organism evidence="1 2">
    <name type="scientific">Lyngbya aestuarii BL J</name>
    <dbReference type="NCBI Taxonomy" id="1348334"/>
    <lineage>
        <taxon>Bacteria</taxon>
        <taxon>Bacillati</taxon>
        <taxon>Cyanobacteriota</taxon>
        <taxon>Cyanophyceae</taxon>
        <taxon>Oscillatoriophycideae</taxon>
        <taxon>Oscillatoriales</taxon>
        <taxon>Microcoleaceae</taxon>
        <taxon>Lyngbya</taxon>
    </lineage>
</organism>
<dbReference type="PATRIC" id="fig|1348334.3.peg.6026"/>